<evidence type="ECO:0000313" key="11">
    <source>
        <dbReference type="EMBL" id="QUN05662.1"/>
    </source>
</evidence>
<evidence type="ECO:0000256" key="8">
    <source>
        <dbReference type="ARBA" id="ARBA00022842"/>
    </source>
</evidence>
<comment type="pathway">
    <text evidence="3 10">Organic acid metabolism; glycolate biosynthesis; glycolate from 2-phosphoglycolate: step 1/1.</text>
</comment>
<keyword evidence="12" id="KW-1185">Reference proteome</keyword>
<dbReference type="InterPro" id="IPR037512">
    <property type="entry name" value="PGPase_prok"/>
</dbReference>
<evidence type="ECO:0000256" key="5">
    <source>
        <dbReference type="ARBA" id="ARBA00013078"/>
    </source>
</evidence>
<evidence type="ECO:0000256" key="3">
    <source>
        <dbReference type="ARBA" id="ARBA00004818"/>
    </source>
</evidence>
<comment type="catalytic activity">
    <reaction evidence="1 10">
        <text>2-phosphoglycolate + H2O = glycolate + phosphate</text>
        <dbReference type="Rhea" id="RHEA:14369"/>
        <dbReference type="ChEBI" id="CHEBI:15377"/>
        <dbReference type="ChEBI" id="CHEBI:29805"/>
        <dbReference type="ChEBI" id="CHEBI:43474"/>
        <dbReference type="ChEBI" id="CHEBI:58033"/>
        <dbReference type="EC" id="3.1.3.18"/>
    </reaction>
</comment>
<dbReference type="NCBIfam" id="TIGR01449">
    <property type="entry name" value="PGP_bact"/>
    <property type="match status" value="1"/>
</dbReference>
<dbReference type="EMBL" id="CP073587">
    <property type="protein sequence ID" value="QUN05662.1"/>
    <property type="molecule type" value="Genomic_DNA"/>
</dbReference>
<dbReference type="Gene3D" id="1.10.150.240">
    <property type="entry name" value="Putative phosphatase, domain 2"/>
    <property type="match status" value="1"/>
</dbReference>
<dbReference type="PANTHER" id="PTHR43434:SF1">
    <property type="entry name" value="PHOSPHOGLYCOLATE PHOSPHATASE"/>
    <property type="match status" value="1"/>
</dbReference>
<dbReference type="HAMAP" id="MF_00495">
    <property type="entry name" value="GPH_hydrolase_bact"/>
    <property type="match status" value="1"/>
</dbReference>
<comment type="function">
    <text evidence="10">Specifically catalyzes the dephosphorylation of 2-phosphoglycolate. Is involved in the dissimilation of the intracellular 2-phosphoglycolate formed during the DNA repair of 3'-phosphoglycolate ends, a major class of DNA lesions induced by oxidative stress.</text>
</comment>
<dbReference type="CDD" id="cd16417">
    <property type="entry name" value="HAD_PGPase"/>
    <property type="match status" value="1"/>
</dbReference>
<keyword evidence="9 10" id="KW-0119">Carbohydrate metabolism</keyword>
<feature type="active site" description="Nucleophile" evidence="10">
    <location>
        <position position="13"/>
    </location>
</feature>
<keyword evidence="8 10" id="KW-0460">Magnesium</keyword>
<dbReference type="NCBIfam" id="TIGR01549">
    <property type="entry name" value="HAD-SF-IA-v1"/>
    <property type="match status" value="1"/>
</dbReference>
<feature type="binding site" evidence="10">
    <location>
        <position position="13"/>
    </location>
    <ligand>
        <name>Mg(2+)</name>
        <dbReference type="ChEBI" id="CHEBI:18420"/>
    </ligand>
</feature>
<evidence type="ECO:0000256" key="9">
    <source>
        <dbReference type="ARBA" id="ARBA00023277"/>
    </source>
</evidence>
<dbReference type="SFLD" id="SFLDS00003">
    <property type="entry name" value="Haloacid_Dehalogenase"/>
    <property type="match status" value="1"/>
</dbReference>
<dbReference type="SFLD" id="SFLDG01129">
    <property type="entry name" value="C1.5:_HAD__Beta-PGM__Phosphata"/>
    <property type="match status" value="1"/>
</dbReference>
<feature type="binding site" evidence="10">
    <location>
        <position position="176"/>
    </location>
    <ligand>
        <name>Mg(2+)</name>
        <dbReference type="ChEBI" id="CHEBI:18420"/>
    </ligand>
</feature>
<accession>A0ABX7YSM6</accession>
<dbReference type="InterPro" id="IPR023214">
    <property type="entry name" value="HAD_sf"/>
</dbReference>
<dbReference type="EC" id="3.1.3.18" evidence="5 10"/>
<evidence type="ECO:0000313" key="12">
    <source>
        <dbReference type="Proteomes" id="UP000679575"/>
    </source>
</evidence>
<dbReference type="NCBIfam" id="NF009695">
    <property type="entry name" value="PRK13222.1-2"/>
    <property type="match status" value="1"/>
</dbReference>
<dbReference type="InterPro" id="IPR041492">
    <property type="entry name" value="HAD_2"/>
</dbReference>
<evidence type="ECO:0000256" key="10">
    <source>
        <dbReference type="HAMAP-Rule" id="MF_00495"/>
    </source>
</evidence>
<dbReference type="InterPro" id="IPR023198">
    <property type="entry name" value="PGP-like_dom2"/>
</dbReference>
<protein>
    <recommendedName>
        <fullName evidence="5 10">Phosphoglycolate phosphatase</fullName>
        <shortName evidence="10">PGP</shortName>
        <shortName evidence="10">PGPase</shortName>
        <ecNumber evidence="5 10">3.1.3.18</ecNumber>
    </recommendedName>
</protein>
<keyword evidence="7 10" id="KW-0378">Hydrolase</keyword>
<dbReference type="PANTHER" id="PTHR43434">
    <property type="entry name" value="PHOSPHOGLYCOLATE PHOSPHATASE"/>
    <property type="match status" value="1"/>
</dbReference>
<proteinExistence type="inferred from homology"/>
<gene>
    <name evidence="11" type="ORF">KDN34_15990</name>
</gene>
<comment type="cofactor">
    <cofactor evidence="2 10">
        <name>Mg(2+)</name>
        <dbReference type="ChEBI" id="CHEBI:18420"/>
    </cofactor>
</comment>
<dbReference type="InterPro" id="IPR050155">
    <property type="entry name" value="HAD-like_hydrolase_sf"/>
</dbReference>
<dbReference type="Pfam" id="PF13419">
    <property type="entry name" value="HAD_2"/>
    <property type="match status" value="1"/>
</dbReference>
<evidence type="ECO:0000256" key="4">
    <source>
        <dbReference type="ARBA" id="ARBA00006171"/>
    </source>
</evidence>
<keyword evidence="6 10" id="KW-0479">Metal-binding</keyword>
<dbReference type="InterPro" id="IPR036412">
    <property type="entry name" value="HAD-like_sf"/>
</dbReference>
<dbReference type="GO" id="GO:0008967">
    <property type="term" value="F:phosphoglycolate phosphatase activity"/>
    <property type="evidence" value="ECO:0007669"/>
    <property type="project" value="UniProtKB-EC"/>
</dbReference>
<name>A0ABX7YSM6_9GAMM</name>
<dbReference type="NCBIfam" id="TIGR01509">
    <property type="entry name" value="HAD-SF-IA-v3"/>
    <property type="match status" value="1"/>
</dbReference>
<dbReference type="Gene3D" id="3.40.50.1000">
    <property type="entry name" value="HAD superfamily/HAD-like"/>
    <property type="match status" value="1"/>
</dbReference>
<comment type="similarity">
    <text evidence="4 10">Belongs to the HAD-like hydrolase superfamily. CbbY/CbbZ/Gph/YieH family.</text>
</comment>
<sequence>MTDFRNIKGIAFDLDGTLVDSVPDLAEACRATLRDWSLSGCTDAEVRNWVGNGTTMLMRRALQNSLGQEPTDAQMDEIMPLFFKHYEACLEKFSQLYPGVAAVLQQFHQQGYRLAVVTNKPYRFTVPLLQSFGIAPLFSLILGGDSLDKMKPDPLPLQHVMQQWQLSNDELLMVGDSRNDIRAAKAAAIASIGLTYGYNYGEDISLSGPDAVCEHFEQILALLASK</sequence>
<dbReference type="RefSeq" id="WP_212594690.1">
    <property type="nucleotide sequence ID" value="NZ_CP073587.1"/>
</dbReference>
<evidence type="ECO:0000256" key="6">
    <source>
        <dbReference type="ARBA" id="ARBA00022723"/>
    </source>
</evidence>
<evidence type="ECO:0000256" key="1">
    <source>
        <dbReference type="ARBA" id="ARBA00000830"/>
    </source>
</evidence>
<dbReference type="Proteomes" id="UP000679575">
    <property type="component" value="Chromosome"/>
</dbReference>
<evidence type="ECO:0000256" key="7">
    <source>
        <dbReference type="ARBA" id="ARBA00022801"/>
    </source>
</evidence>
<feature type="binding site" evidence="10">
    <location>
        <position position="15"/>
    </location>
    <ligand>
        <name>Mg(2+)</name>
        <dbReference type="ChEBI" id="CHEBI:18420"/>
    </ligand>
</feature>
<organism evidence="11 12">
    <name type="scientific">Shewanella yunxiaonensis</name>
    <dbReference type="NCBI Taxonomy" id="2829809"/>
    <lineage>
        <taxon>Bacteria</taxon>
        <taxon>Pseudomonadati</taxon>
        <taxon>Pseudomonadota</taxon>
        <taxon>Gammaproteobacteria</taxon>
        <taxon>Alteromonadales</taxon>
        <taxon>Shewanellaceae</taxon>
        <taxon>Shewanella</taxon>
    </lineage>
</organism>
<dbReference type="SFLD" id="SFLDG01135">
    <property type="entry name" value="C1.5.6:_HAD__Beta-PGM__Phospha"/>
    <property type="match status" value="1"/>
</dbReference>
<reference evidence="11 12" key="1">
    <citation type="submission" date="2021-04" db="EMBL/GenBank/DDBJ databases">
        <title>Novel species identification of genus Shewanella.</title>
        <authorList>
            <person name="Liu G."/>
        </authorList>
    </citation>
    <scope>NUCLEOTIDE SEQUENCE [LARGE SCALE GENOMIC DNA]</scope>
    <source>
        <strain evidence="11 12">FJAT-54481</strain>
    </source>
</reference>
<evidence type="ECO:0000256" key="2">
    <source>
        <dbReference type="ARBA" id="ARBA00001946"/>
    </source>
</evidence>
<dbReference type="InterPro" id="IPR006439">
    <property type="entry name" value="HAD-SF_hydro_IA"/>
</dbReference>
<dbReference type="PRINTS" id="PR00413">
    <property type="entry name" value="HADHALOGNASE"/>
</dbReference>
<dbReference type="SUPFAM" id="SSF56784">
    <property type="entry name" value="HAD-like"/>
    <property type="match status" value="1"/>
</dbReference>